<evidence type="ECO:0000313" key="2">
    <source>
        <dbReference type="Proteomes" id="UP000239757"/>
    </source>
</evidence>
<dbReference type="Proteomes" id="UP000239757">
    <property type="component" value="Unassembled WGS sequence"/>
</dbReference>
<gene>
    <name evidence="1" type="ORF">GOBAR_AA26715</name>
</gene>
<dbReference type="AlphaFoldDB" id="A0A2P5WS97"/>
<reference evidence="1 2" key="1">
    <citation type="submission" date="2015-01" db="EMBL/GenBank/DDBJ databases">
        <title>Genome of allotetraploid Gossypium barbadense reveals genomic plasticity and fiber elongation in cotton evolution.</title>
        <authorList>
            <person name="Chen X."/>
            <person name="Liu X."/>
            <person name="Zhao B."/>
            <person name="Zheng H."/>
            <person name="Hu Y."/>
            <person name="Lu G."/>
            <person name="Yang C."/>
            <person name="Chen J."/>
            <person name="Shan C."/>
            <person name="Zhang L."/>
            <person name="Zhou Y."/>
            <person name="Wang L."/>
            <person name="Guo W."/>
            <person name="Bai Y."/>
            <person name="Ruan J."/>
            <person name="Shangguan X."/>
            <person name="Mao Y."/>
            <person name="Jiang J."/>
            <person name="Zhu Y."/>
            <person name="Lei J."/>
            <person name="Kang H."/>
            <person name="Chen S."/>
            <person name="He X."/>
            <person name="Wang R."/>
            <person name="Wang Y."/>
            <person name="Chen J."/>
            <person name="Wang L."/>
            <person name="Yu S."/>
            <person name="Wang B."/>
            <person name="Wei J."/>
            <person name="Song S."/>
            <person name="Lu X."/>
            <person name="Gao Z."/>
            <person name="Gu W."/>
            <person name="Deng X."/>
            <person name="Ma D."/>
            <person name="Wang S."/>
            <person name="Liang W."/>
            <person name="Fang L."/>
            <person name="Cai C."/>
            <person name="Zhu X."/>
            <person name="Zhou B."/>
            <person name="Zhang Y."/>
            <person name="Chen Z."/>
            <person name="Xu S."/>
            <person name="Zhu R."/>
            <person name="Wang S."/>
            <person name="Zhang T."/>
            <person name="Zhao G."/>
        </authorList>
    </citation>
    <scope>NUCLEOTIDE SEQUENCE [LARGE SCALE GENOMIC DNA]</scope>
    <source>
        <strain evidence="2">cv. Xinhai21</strain>
        <tissue evidence="1">Leaf</tissue>
    </source>
</reference>
<dbReference type="EMBL" id="KZ666660">
    <property type="protein sequence ID" value="PPR93956.1"/>
    <property type="molecule type" value="Genomic_DNA"/>
</dbReference>
<sequence length="223" mass="25692">MARTKRPNMPPSRKQLQYEEELLQTYDRAYITTASSKRYVSLTKNNIIEEQNIDEKSFGDHAINSILEKNGLLISTRFVKHYVKQVVLDFYANLLQNVSDPTIKFCHKVYVELSLPCPSLIFQIMFLQNDKIIKSTKKYEKMPQELKFFHKWLEGKHAPMDLSNVQEELSPTEDTIVPVLVGTVLGSSNTSTVLIRAFSSCFLMILLPMRGRSKTSKHAIVIY</sequence>
<proteinExistence type="predicted"/>
<protein>
    <submittedName>
        <fullName evidence="1">Uncharacterized protein</fullName>
    </submittedName>
</protein>
<accession>A0A2P5WS97</accession>
<name>A0A2P5WS97_GOSBA</name>
<evidence type="ECO:0000313" key="1">
    <source>
        <dbReference type="EMBL" id="PPR93956.1"/>
    </source>
</evidence>
<organism evidence="1 2">
    <name type="scientific">Gossypium barbadense</name>
    <name type="common">Sea Island cotton</name>
    <name type="synonym">Hibiscus barbadensis</name>
    <dbReference type="NCBI Taxonomy" id="3634"/>
    <lineage>
        <taxon>Eukaryota</taxon>
        <taxon>Viridiplantae</taxon>
        <taxon>Streptophyta</taxon>
        <taxon>Embryophyta</taxon>
        <taxon>Tracheophyta</taxon>
        <taxon>Spermatophyta</taxon>
        <taxon>Magnoliopsida</taxon>
        <taxon>eudicotyledons</taxon>
        <taxon>Gunneridae</taxon>
        <taxon>Pentapetalae</taxon>
        <taxon>rosids</taxon>
        <taxon>malvids</taxon>
        <taxon>Malvales</taxon>
        <taxon>Malvaceae</taxon>
        <taxon>Malvoideae</taxon>
        <taxon>Gossypium</taxon>
    </lineage>
</organism>